<feature type="transmembrane region" description="Helical" evidence="2">
    <location>
        <begin position="21"/>
        <end position="42"/>
    </location>
</feature>
<keyword evidence="2" id="KW-0472">Membrane</keyword>
<evidence type="ECO:0000256" key="1">
    <source>
        <dbReference type="SAM" id="MobiDB-lite"/>
    </source>
</evidence>
<keyword evidence="4" id="KW-1185">Reference proteome</keyword>
<evidence type="ECO:0000313" key="4">
    <source>
        <dbReference type="Proteomes" id="UP000234329"/>
    </source>
</evidence>
<sequence length="146" mass="15879">MSHGATDPTMHPEVQLSTSKGYFLGFAISIALMLLATALVTSHSVPPFGLLMVITVCAGIAVIAQIYFLLHIDISEHNIWNTVALVLFIPLFLITIGLTWWMFSQLYLRTMDMSVMSSVTNPAVHAPATPKLSDMSGMNKNPDSGN</sequence>
<feature type="compositionally biased region" description="Polar residues" evidence="1">
    <location>
        <begin position="136"/>
        <end position="146"/>
    </location>
</feature>
<feature type="region of interest" description="Disordered" evidence="1">
    <location>
        <begin position="127"/>
        <end position="146"/>
    </location>
</feature>
<dbReference type="FunCoup" id="A0A2I1DP40">
    <property type="interactions" value="62"/>
</dbReference>
<reference evidence="3 4" key="1">
    <citation type="submission" date="2017-03" db="EMBL/GenBank/DDBJ databases">
        <title>Draft genime sequence of the acidophilic sulfur-oxidizing bacterium Acidithiobacillus sp. SH, isolated from seawater.</title>
        <authorList>
            <person name="Sharmin S."/>
            <person name="Tokuhisa M."/>
            <person name="Kanao T."/>
            <person name="Kamimura K."/>
        </authorList>
    </citation>
    <scope>NUCLEOTIDE SEQUENCE [LARGE SCALE GENOMIC DNA]</scope>
    <source>
        <strain evidence="3 4">SH</strain>
    </source>
</reference>
<gene>
    <name evidence="3" type="ORF">B1757_03180</name>
</gene>
<dbReference type="RefSeq" id="WP_101536948.1">
    <property type="nucleotide sequence ID" value="NZ_MXAV01000008.1"/>
</dbReference>
<feature type="transmembrane region" description="Helical" evidence="2">
    <location>
        <begin position="82"/>
        <end position="103"/>
    </location>
</feature>
<keyword evidence="2" id="KW-1133">Transmembrane helix</keyword>
<dbReference type="OrthoDB" id="5297182at2"/>
<name>A0A2I1DP40_9PROT</name>
<organism evidence="3 4">
    <name type="scientific">Acidithiobacillus marinus</name>
    <dbReference type="NCBI Taxonomy" id="187490"/>
    <lineage>
        <taxon>Bacteria</taxon>
        <taxon>Pseudomonadati</taxon>
        <taxon>Pseudomonadota</taxon>
        <taxon>Acidithiobacillia</taxon>
        <taxon>Acidithiobacillales</taxon>
        <taxon>Acidithiobacillaceae</taxon>
        <taxon>Acidithiobacillus</taxon>
    </lineage>
</organism>
<comment type="caution">
    <text evidence="3">The sequence shown here is derived from an EMBL/GenBank/DDBJ whole genome shotgun (WGS) entry which is preliminary data.</text>
</comment>
<evidence type="ECO:0000256" key="2">
    <source>
        <dbReference type="SAM" id="Phobius"/>
    </source>
</evidence>
<dbReference type="Proteomes" id="UP000234329">
    <property type="component" value="Unassembled WGS sequence"/>
</dbReference>
<accession>A0A2I1DP40</accession>
<dbReference type="AlphaFoldDB" id="A0A2I1DP40"/>
<feature type="transmembrane region" description="Helical" evidence="2">
    <location>
        <begin position="48"/>
        <end position="70"/>
    </location>
</feature>
<dbReference type="EMBL" id="MXAV01000008">
    <property type="protein sequence ID" value="PKY11641.1"/>
    <property type="molecule type" value="Genomic_DNA"/>
</dbReference>
<evidence type="ECO:0000313" key="3">
    <source>
        <dbReference type="EMBL" id="PKY11641.1"/>
    </source>
</evidence>
<protein>
    <submittedName>
        <fullName evidence="3">Cytochrome O ubiquinol oxidase</fullName>
    </submittedName>
</protein>
<dbReference type="InParanoid" id="A0A2I1DP40"/>
<proteinExistence type="predicted"/>
<keyword evidence="2" id="KW-0812">Transmembrane</keyword>